<reference evidence="2" key="1">
    <citation type="journal article" date="2023" name="G3 (Bethesda)">
        <title>Genome assembly and association tests identify interacting loci associated with vigor, precocity, and sex in interspecific pistachio rootstocks.</title>
        <authorList>
            <person name="Palmer W."/>
            <person name="Jacygrad E."/>
            <person name="Sagayaradj S."/>
            <person name="Cavanaugh K."/>
            <person name="Han R."/>
            <person name="Bertier L."/>
            <person name="Beede B."/>
            <person name="Kafkas S."/>
            <person name="Golino D."/>
            <person name="Preece J."/>
            <person name="Michelmore R."/>
        </authorList>
    </citation>
    <scope>NUCLEOTIDE SEQUENCE [LARGE SCALE GENOMIC DNA]</scope>
</reference>
<gene>
    <name evidence="1" type="ORF">Pint_35856</name>
</gene>
<keyword evidence="2" id="KW-1185">Reference proteome</keyword>
<protein>
    <submittedName>
        <fullName evidence="1">Uncharacterized protein</fullName>
    </submittedName>
</protein>
<dbReference type="Proteomes" id="UP001163603">
    <property type="component" value="Chromosome 9"/>
</dbReference>
<evidence type="ECO:0000313" key="1">
    <source>
        <dbReference type="EMBL" id="KAJ0027187.1"/>
    </source>
</evidence>
<proteinExistence type="predicted"/>
<accession>A0ACC0XYF7</accession>
<evidence type="ECO:0000313" key="2">
    <source>
        <dbReference type="Proteomes" id="UP001163603"/>
    </source>
</evidence>
<sequence length="238" mass="27417">MAGNIYDKNKKIVCYDHSGLEEDAEDYGGGLLCHRVCHKQRSSVPIYRSPDAANGSYIVYKRPYCTDFMKFCLERFEVGIWSSAREWYMSNALDCVMAGLRSKLLFAWEQNECTNSGFSTLEKKDKPIFLKELDKIWENKYSNLPSRFPNLMSFVLQPHTSVFPTEYKASDADYDALGPKGELRLYLDGLVDADDVPSYIKEHPFGQQPAITALHPDWDYYSKFVTHIKKATLLSDEW</sequence>
<dbReference type="EMBL" id="CM047744">
    <property type="protein sequence ID" value="KAJ0027187.1"/>
    <property type="molecule type" value="Genomic_DNA"/>
</dbReference>
<name>A0ACC0XYF7_9ROSI</name>
<comment type="caution">
    <text evidence="1">The sequence shown here is derived from an EMBL/GenBank/DDBJ whole genome shotgun (WGS) entry which is preliminary data.</text>
</comment>
<organism evidence="1 2">
    <name type="scientific">Pistacia integerrima</name>
    <dbReference type="NCBI Taxonomy" id="434235"/>
    <lineage>
        <taxon>Eukaryota</taxon>
        <taxon>Viridiplantae</taxon>
        <taxon>Streptophyta</taxon>
        <taxon>Embryophyta</taxon>
        <taxon>Tracheophyta</taxon>
        <taxon>Spermatophyta</taxon>
        <taxon>Magnoliopsida</taxon>
        <taxon>eudicotyledons</taxon>
        <taxon>Gunneridae</taxon>
        <taxon>Pentapetalae</taxon>
        <taxon>rosids</taxon>
        <taxon>malvids</taxon>
        <taxon>Sapindales</taxon>
        <taxon>Anacardiaceae</taxon>
        <taxon>Pistacia</taxon>
    </lineage>
</organism>